<reference evidence="3 4" key="1">
    <citation type="journal article" date="2008" name="Nature">
        <title>The genome of the model beetle and pest Tribolium castaneum.</title>
        <authorList>
            <consortium name="Tribolium Genome Sequencing Consortium"/>
            <person name="Richards S."/>
            <person name="Gibbs R.A."/>
            <person name="Weinstock G.M."/>
            <person name="Brown S.J."/>
            <person name="Denell R."/>
            <person name="Beeman R.W."/>
            <person name="Gibbs R."/>
            <person name="Beeman R.W."/>
            <person name="Brown S.J."/>
            <person name="Bucher G."/>
            <person name="Friedrich M."/>
            <person name="Grimmelikhuijzen C.J."/>
            <person name="Klingler M."/>
            <person name="Lorenzen M."/>
            <person name="Richards S."/>
            <person name="Roth S."/>
            <person name="Schroder R."/>
            <person name="Tautz D."/>
            <person name="Zdobnov E.M."/>
            <person name="Muzny D."/>
            <person name="Gibbs R.A."/>
            <person name="Weinstock G.M."/>
            <person name="Attaway T."/>
            <person name="Bell S."/>
            <person name="Buhay C.J."/>
            <person name="Chandrabose M.N."/>
            <person name="Chavez D."/>
            <person name="Clerk-Blankenburg K.P."/>
            <person name="Cree A."/>
            <person name="Dao M."/>
            <person name="Davis C."/>
            <person name="Chacko J."/>
            <person name="Dinh H."/>
            <person name="Dugan-Rocha S."/>
            <person name="Fowler G."/>
            <person name="Garner T.T."/>
            <person name="Garnes J."/>
            <person name="Gnirke A."/>
            <person name="Hawes A."/>
            <person name="Hernandez J."/>
            <person name="Hines S."/>
            <person name="Holder M."/>
            <person name="Hume J."/>
            <person name="Jhangiani S.N."/>
            <person name="Joshi V."/>
            <person name="Khan Z.M."/>
            <person name="Jackson L."/>
            <person name="Kovar C."/>
            <person name="Kowis A."/>
            <person name="Lee S."/>
            <person name="Lewis L.R."/>
            <person name="Margolis J."/>
            <person name="Morgan M."/>
            <person name="Nazareth L.V."/>
            <person name="Nguyen N."/>
            <person name="Okwuonu G."/>
            <person name="Parker D."/>
            <person name="Richards S."/>
            <person name="Ruiz S.J."/>
            <person name="Santibanez J."/>
            <person name="Savard J."/>
            <person name="Scherer S.E."/>
            <person name="Schneider B."/>
            <person name="Sodergren E."/>
            <person name="Tautz D."/>
            <person name="Vattahil S."/>
            <person name="Villasana D."/>
            <person name="White C.S."/>
            <person name="Wright R."/>
            <person name="Park Y."/>
            <person name="Beeman R.W."/>
            <person name="Lord J."/>
            <person name="Oppert B."/>
            <person name="Lorenzen M."/>
            <person name="Brown S."/>
            <person name="Wang L."/>
            <person name="Savard J."/>
            <person name="Tautz D."/>
            <person name="Richards S."/>
            <person name="Weinstock G."/>
            <person name="Gibbs R.A."/>
            <person name="Liu Y."/>
            <person name="Worley K."/>
            <person name="Weinstock G."/>
            <person name="Elsik C.G."/>
            <person name="Reese J.T."/>
            <person name="Elhaik E."/>
            <person name="Landan G."/>
            <person name="Graur D."/>
            <person name="Arensburger P."/>
            <person name="Atkinson P."/>
            <person name="Beeman R.W."/>
            <person name="Beidler J."/>
            <person name="Brown S.J."/>
            <person name="Demuth J.P."/>
            <person name="Drury D.W."/>
            <person name="Du Y.Z."/>
            <person name="Fujiwara H."/>
            <person name="Lorenzen M."/>
            <person name="Maselli V."/>
            <person name="Osanai M."/>
            <person name="Park Y."/>
            <person name="Robertson H.M."/>
            <person name="Tu Z."/>
            <person name="Wang J.J."/>
            <person name="Wang S."/>
            <person name="Richards S."/>
            <person name="Song H."/>
            <person name="Zhang L."/>
            <person name="Sodergren E."/>
            <person name="Werner D."/>
            <person name="Stanke M."/>
            <person name="Morgenstern B."/>
            <person name="Solovyev V."/>
            <person name="Kosarev P."/>
            <person name="Brown G."/>
            <person name="Chen H.C."/>
            <person name="Ermolaeva O."/>
            <person name="Hlavina W."/>
            <person name="Kapustin Y."/>
            <person name="Kiryutin B."/>
            <person name="Kitts P."/>
            <person name="Maglott D."/>
            <person name="Pruitt K."/>
            <person name="Sapojnikov V."/>
            <person name="Souvorov A."/>
            <person name="Mackey A.J."/>
            <person name="Waterhouse R.M."/>
            <person name="Wyder S."/>
            <person name="Zdobnov E.M."/>
            <person name="Zdobnov E.M."/>
            <person name="Wyder S."/>
            <person name="Kriventseva E.V."/>
            <person name="Kadowaki T."/>
            <person name="Bork P."/>
            <person name="Aranda M."/>
            <person name="Bao R."/>
            <person name="Beermann A."/>
            <person name="Berns N."/>
            <person name="Bolognesi R."/>
            <person name="Bonneton F."/>
            <person name="Bopp D."/>
            <person name="Brown S.J."/>
            <person name="Bucher G."/>
            <person name="Butts T."/>
            <person name="Chaumot A."/>
            <person name="Denell R.E."/>
            <person name="Ferrier D.E."/>
            <person name="Friedrich M."/>
            <person name="Gordon C.M."/>
            <person name="Jindra M."/>
            <person name="Klingler M."/>
            <person name="Lan Q."/>
            <person name="Lattorff H.M."/>
            <person name="Laudet V."/>
            <person name="von Levetsow C."/>
            <person name="Liu Z."/>
            <person name="Lutz R."/>
            <person name="Lynch J.A."/>
            <person name="da Fonseca R.N."/>
            <person name="Posnien N."/>
            <person name="Reuter R."/>
            <person name="Roth S."/>
            <person name="Savard J."/>
            <person name="Schinko J.B."/>
            <person name="Schmitt C."/>
            <person name="Schoppmeier M."/>
            <person name="Schroder R."/>
            <person name="Shippy T.D."/>
            <person name="Simonnet F."/>
            <person name="Marques-Souza H."/>
            <person name="Tautz D."/>
            <person name="Tomoyasu Y."/>
            <person name="Trauner J."/>
            <person name="Van der Zee M."/>
            <person name="Vervoort M."/>
            <person name="Wittkopp N."/>
            <person name="Wimmer E.A."/>
            <person name="Yang X."/>
            <person name="Jones A.K."/>
            <person name="Sattelle D.B."/>
            <person name="Ebert P.R."/>
            <person name="Nelson D."/>
            <person name="Scott J.G."/>
            <person name="Beeman R.W."/>
            <person name="Muthukrishnan S."/>
            <person name="Kramer K.J."/>
            <person name="Arakane Y."/>
            <person name="Beeman R.W."/>
            <person name="Zhu Q."/>
            <person name="Hogenkamp D."/>
            <person name="Dixit R."/>
            <person name="Oppert B."/>
            <person name="Jiang H."/>
            <person name="Zou Z."/>
            <person name="Marshall J."/>
            <person name="Elpidina E."/>
            <person name="Vinokurov K."/>
            <person name="Oppert C."/>
            <person name="Zou Z."/>
            <person name="Evans J."/>
            <person name="Lu Z."/>
            <person name="Zhao P."/>
            <person name="Sumathipala N."/>
            <person name="Altincicek B."/>
            <person name="Vilcinskas A."/>
            <person name="Williams M."/>
            <person name="Hultmark D."/>
            <person name="Hetru C."/>
            <person name="Jiang H."/>
            <person name="Grimmelikhuijzen C.J."/>
            <person name="Hauser F."/>
            <person name="Cazzamali G."/>
            <person name="Williamson M."/>
            <person name="Park Y."/>
            <person name="Li B."/>
            <person name="Tanaka Y."/>
            <person name="Predel R."/>
            <person name="Neupert S."/>
            <person name="Schachtner J."/>
            <person name="Verleyen P."/>
            <person name="Raible F."/>
            <person name="Bork P."/>
            <person name="Friedrich M."/>
            <person name="Walden K.K."/>
            <person name="Robertson H.M."/>
            <person name="Angeli S."/>
            <person name="Foret S."/>
            <person name="Bucher G."/>
            <person name="Schuetz S."/>
            <person name="Maleszka R."/>
            <person name="Wimmer E.A."/>
            <person name="Beeman R.W."/>
            <person name="Lorenzen M."/>
            <person name="Tomoyasu Y."/>
            <person name="Miller S.C."/>
            <person name="Grossmann D."/>
            <person name="Bucher G."/>
        </authorList>
    </citation>
    <scope>NUCLEOTIDE SEQUENCE [LARGE SCALE GENOMIC DNA]</scope>
    <source>
        <strain evidence="3 4">Georgia GA2</strain>
    </source>
</reference>
<feature type="compositionally biased region" description="Basic and acidic residues" evidence="1">
    <location>
        <begin position="50"/>
        <end position="77"/>
    </location>
</feature>
<dbReference type="AlphaFoldDB" id="D2A399"/>
<evidence type="ECO:0000313" key="3">
    <source>
        <dbReference type="EMBL" id="EFA01941.1"/>
    </source>
</evidence>
<evidence type="ECO:0000256" key="2">
    <source>
        <dbReference type="SAM" id="SignalP"/>
    </source>
</evidence>
<reference evidence="3 4" key="2">
    <citation type="journal article" date="2010" name="Nucleic Acids Res.">
        <title>BeetleBase in 2010: revisions to provide comprehensive genomic information for Tribolium castaneum.</title>
        <authorList>
            <person name="Kim H.S."/>
            <person name="Murphy T."/>
            <person name="Xia J."/>
            <person name="Caragea D."/>
            <person name="Park Y."/>
            <person name="Beeman R.W."/>
            <person name="Lorenzen M.D."/>
            <person name="Butcher S."/>
            <person name="Manak J.R."/>
            <person name="Brown S.J."/>
        </authorList>
    </citation>
    <scope>GENOME REANNOTATION</scope>
    <source>
        <strain evidence="3 4">Georgia GA2</strain>
    </source>
</reference>
<sequence length="148" mass="15444">MHVKKILIPIIIALGFVGLCYGQEEAAPDPPSGGSEEKTGEDPPAEPPAAEEKKTSSGGQEKKKEENVKEDPKKGPKEAPGTEAALPPTPLALLLEILLPGLKVPAPLAPVALQALLIGLVTPGINVKVISFLLAVQFCTEIERSGQS</sequence>
<gene>
    <name evidence="3" type="primary">AUGUSTUS-3.0.2_07555</name>
    <name evidence="3" type="ORF">TcasGA2_TC007555</name>
</gene>
<dbReference type="EMBL" id="KQ971338">
    <property type="protein sequence ID" value="EFA01941.1"/>
    <property type="molecule type" value="Genomic_DNA"/>
</dbReference>
<dbReference type="Proteomes" id="UP000007266">
    <property type="component" value="Linkage group 4"/>
</dbReference>
<dbReference type="InParanoid" id="D2A399"/>
<accession>D2A399</accession>
<keyword evidence="2" id="KW-0732">Signal</keyword>
<feature type="chain" id="PRO_5003027408" evidence="2">
    <location>
        <begin position="23"/>
        <end position="148"/>
    </location>
</feature>
<evidence type="ECO:0000313" key="4">
    <source>
        <dbReference type="Proteomes" id="UP000007266"/>
    </source>
</evidence>
<dbReference type="HOGENOM" id="CLU_1761142_0_0_1"/>
<protein>
    <submittedName>
        <fullName evidence="3">Uncharacterized protein</fullName>
    </submittedName>
</protein>
<feature type="signal peptide" evidence="2">
    <location>
        <begin position="1"/>
        <end position="22"/>
    </location>
</feature>
<keyword evidence="4" id="KW-1185">Reference proteome</keyword>
<feature type="region of interest" description="Disordered" evidence="1">
    <location>
        <begin position="23"/>
        <end position="85"/>
    </location>
</feature>
<evidence type="ECO:0000256" key="1">
    <source>
        <dbReference type="SAM" id="MobiDB-lite"/>
    </source>
</evidence>
<dbReference type="KEGG" id="tca:103312612"/>
<proteinExistence type="predicted"/>
<name>D2A399_TRICA</name>
<organism evidence="3 4">
    <name type="scientific">Tribolium castaneum</name>
    <name type="common">Red flour beetle</name>
    <dbReference type="NCBI Taxonomy" id="7070"/>
    <lineage>
        <taxon>Eukaryota</taxon>
        <taxon>Metazoa</taxon>
        <taxon>Ecdysozoa</taxon>
        <taxon>Arthropoda</taxon>
        <taxon>Hexapoda</taxon>
        <taxon>Insecta</taxon>
        <taxon>Pterygota</taxon>
        <taxon>Neoptera</taxon>
        <taxon>Endopterygota</taxon>
        <taxon>Coleoptera</taxon>
        <taxon>Polyphaga</taxon>
        <taxon>Cucujiformia</taxon>
        <taxon>Tenebrionidae</taxon>
        <taxon>Tenebrionidae incertae sedis</taxon>
        <taxon>Tribolium</taxon>
    </lineage>
</organism>